<organism evidence="2 3">
    <name type="scientific">Trichoderma gamsii</name>
    <dbReference type="NCBI Taxonomy" id="398673"/>
    <lineage>
        <taxon>Eukaryota</taxon>
        <taxon>Fungi</taxon>
        <taxon>Dikarya</taxon>
        <taxon>Ascomycota</taxon>
        <taxon>Pezizomycotina</taxon>
        <taxon>Sordariomycetes</taxon>
        <taxon>Hypocreomycetidae</taxon>
        <taxon>Hypocreales</taxon>
        <taxon>Hypocreaceae</taxon>
        <taxon>Trichoderma</taxon>
    </lineage>
</organism>
<protein>
    <recommendedName>
        <fullName evidence="1">N-acetyltransferase domain-containing protein</fullName>
    </recommendedName>
</protein>
<dbReference type="PANTHER" id="PTHR34815:SF4">
    <property type="entry name" value="N-ACETYLTRANSFERASE DOMAIN-CONTAINING PROTEIN"/>
    <property type="match status" value="1"/>
</dbReference>
<evidence type="ECO:0000259" key="1">
    <source>
        <dbReference type="PROSITE" id="PS51186"/>
    </source>
</evidence>
<accession>A0A2K0TDL0</accession>
<dbReference type="EMBL" id="MTYH01000037">
    <property type="protein sequence ID" value="PNP43603.1"/>
    <property type="molecule type" value="Genomic_DNA"/>
</dbReference>
<name>A0A2K0TDL0_9HYPO</name>
<sequence length="365" mass="40294">MTQSLPATATIKGPNGPLNVVLGEAAPEQILPWCGIVTAAFAPSFPGSAFLTQEEYLAQHPLTLNQGTRFWCVYLADDPTTLLAVTKTVRRQFLVRDSESVREETGYCIGYVGTHPDYRRLGLASLLIKHVAEWLDGPADAAASMLYTSVGDFYVSQGWDKIPSMISNITHPSGEFQPVDREGLPSTRLLTDKEIPALCERDVAELKQNFDKLAVGANEVHVAVIPSAEMVSWLHIWGDFLNDKLRGGEGPYPHGAICESADTWIYWHYGFKHLAIDRVVGQGSPEVLAALLLDVLEEARKWKLPKVAAWEPSPELIKAMDIVSKRAGVEVETVERPNSVTSLRWKNADKAKKTTLHLNETYASC</sequence>
<dbReference type="SUPFAM" id="SSF55729">
    <property type="entry name" value="Acyl-CoA N-acyltransferases (Nat)"/>
    <property type="match status" value="1"/>
</dbReference>
<dbReference type="PANTHER" id="PTHR34815">
    <property type="entry name" value="LYSINE ACETYLTRANSFERASE"/>
    <property type="match status" value="1"/>
</dbReference>
<dbReference type="Pfam" id="PF00583">
    <property type="entry name" value="Acetyltransf_1"/>
    <property type="match status" value="1"/>
</dbReference>
<dbReference type="InterPro" id="IPR053013">
    <property type="entry name" value="LAT"/>
</dbReference>
<dbReference type="PROSITE" id="PS51186">
    <property type="entry name" value="GNAT"/>
    <property type="match status" value="1"/>
</dbReference>
<proteinExistence type="predicted"/>
<evidence type="ECO:0000313" key="2">
    <source>
        <dbReference type="EMBL" id="PNP43603.1"/>
    </source>
</evidence>
<dbReference type="InterPro" id="IPR055100">
    <property type="entry name" value="GNAT_LYC1-like"/>
</dbReference>
<dbReference type="Proteomes" id="UP000236546">
    <property type="component" value="Unassembled WGS sequence"/>
</dbReference>
<gene>
    <name evidence="2" type="ORF">TGAMA5MH_04575</name>
</gene>
<evidence type="ECO:0000313" key="3">
    <source>
        <dbReference type="Proteomes" id="UP000236546"/>
    </source>
</evidence>
<dbReference type="Pfam" id="PF22998">
    <property type="entry name" value="GNAT_LYC1-like"/>
    <property type="match status" value="1"/>
</dbReference>
<feature type="domain" description="N-acetyltransferase" evidence="1">
    <location>
        <begin position="20"/>
        <end position="196"/>
    </location>
</feature>
<dbReference type="Gene3D" id="3.40.630.30">
    <property type="match status" value="1"/>
</dbReference>
<comment type="caution">
    <text evidence="2">The sequence shown here is derived from an EMBL/GenBank/DDBJ whole genome shotgun (WGS) entry which is preliminary data.</text>
</comment>
<dbReference type="GO" id="GO:0016747">
    <property type="term" value="F:acyltransferase activity, transferring groups other than amino-acyl groups"/>
    <property type="evidence" value="ECO:0007669"/>
    <property type="project" value="InterPro"/>
</dbReference>
<dbReference type="AlphaFoldDB" id="A0A2K0TDL0"/>
<dbReference type="InterPro" id="IPR016181">
    <property type="entry name" value="Acyl_CoA_acyltransferase"/>
</dbReference>
<reference evidence="2 3" key="1">
    <citation type="submission" date="2017-02" db="EMBL/GenBank/DDBJ databases">
        <title>Genomes of Trichoderma spp. with biocontrol activity.</title>
        <authorList>
            <person name="Gardiner D."/>
            <person name="Kazan K."/>
            <person name="Vos C."/>
            <person name="Harvey P."/>
        </authorList>
    </citation>
    <scope>NUCLEOTIDE SEQUENCE [LARGE SCALE GENOMIC DNA]</scope>
    <source>
        <strain evidence="2 3">A5MH</strain>
    </source>
</reference>
<dbReference type="CDD" id="cd04301">
    <property type="entry name" value="NAT_SF"/>
    <property type="match status" value="1"/>
</dbReference>
<dbReference type="InterPro" id="IPR000182">
    <property type="entry name" value="GNAT_dom"/>
</dbReference>
<dbReference type="OrthoDB" id="2020070at2759"/>